<keyword evidence="1" id="KW-0547">Nucleotide-binding</keyword>
<dbReference type="AlphaFoldDB" id="U9T6R6"/>
<sequence>MHNSHNSDKKIYDMANHSQNDKLTSLDISSCPKDIELIKPTDLKVIEKEEKIVKIKNILIIGCTGSGKSTLASVLTETEGFKESEYGVSKTKHFKKGVFEWKGTKYRVIDTTGVGSTGLSTKKVSNRIAEGIFSVPLSEGINQVLLVVEVIIRINKGTRKKSRTILLDHLEKVCQEEVLHMEYDASTNATGAIQPPNSDTEITDDDNTYVDYSTDDENTRPDHFTSLPSLPQPITINHRELQPYHITKIAIKGKKIAMNFIKIPKVNLSDKFYLKMIRPSTKLEVGLISSNIFPIENLGSFPFIKIDDNLNDTSTDTEKDIIDVDLHVCIPLTSYKSLRIDNNKERIILIEVLGKPVKDIPRQNSNKYFFPWHIVLKNYFNYIQYDYV</sequence>
<accession>U9T6R6</accession>
<dbReference type="GO" id="GO:0005525">
    <property type="term" value="F:GTP binding"/>
    <property type="evidence" value="ECO:0007669"/>
    <property type="project" value="InterPro"/>
</dbReference>
<name>U9T6R6_RHIID</name>
<evidence type="ECO:0000256" key="1">
    <source>
        <dbReference type="ARBA" id="ARBA00022741"/>
    </source>
</evidence>
<dbReference type="InterPro" id="IPR006703">
    <property type="entry name" value="G_AIG1"/>
</dbReference>
<dbReference type="InterPro" id="IPR027417">
    <property type="entry name" value="P-loop_NTPase"/>
</dbReference>
<dbReference type="HOGENOM" id="CLU_712040_0_0_1"/>
<protein>
    <recommendedName>
        <fullName evidence="3">AIG1-type G domain-containing protein</fullName>
    </recommendedName>
</protein>
<proteinExistence type="predicted"/>
<reference evidence="4" key="1">
    <citation type="submission" date="2013-07" db="EMBL/GenBank/DDBJ databases">
        <title>The genome of an arbuscular mycorrhizal fungus provides insights into the evolution of the oldest plant symbiosis.</title>
        <authorList>
            <consortium name="DOE Joint Genome Institute"/>
            <person name="Tisserant E."/>
            <person name="Malbreil M."/>
            <person name="Kuo A."/>
            <person name="Kohler A."/>
            <person name="Symeonidi A."/>
            <person name="Balestrini R."/>
            <person name="Charron P."/>
            <person name="Duensing N."/>
            <person name="Frei-dit-Frey N."/>
            <person name="Gianinazzi-Pearson V."/>
            <person name="Gilbert B."/>
            <person name="Handa Y."/>
            <person name="Hijri M."/>
            <person name="Kaul R."/>
            <person name="Kawaguchi M."/>
            <person name="Krajinski F."/>
            <person name="Lammers P."/>
            <person name="Lapierre D."/>
            <person name="Masclaux F.G."/>
            <person name="Murat C."/>
            <person name="Morin E."/>
            <person name="Ndikumana S."/>
            <person name="Pagni M."/>
            <person name="Petitpierre D."/>
            <person name="Requena N."/>
            <person name="Rosikiewicz P."/>
            <person name="Riley R."/>
            <person name="Saito K."/>
            <person name="San Clemente H."/>
            <person name="Shapiro H."/>
            <person name="van Tuinen D."/>
            <person name="Becard G."/>
            <person name="Bonfante P."/>
            <person name="Paszkowski U."/>
            <person name="Shachar-Hill Y."/>
            <person name="Young J.P."/>
            <person name="Sanders I.R."/>
            <person name="Henrissat B."/>
            <person name="Rensing S.A."/>
            <person name="Grigoriev I.V."/>
            <person name="Corradi N."/>
            <person name="Roux C."/>
            <person name="Martin F."/>
        </authorList>
    </citation>
    <scope>NUCLEOTIDE SEQUENCE</scope>
    <source>
        <strain evidence="4">DAOM 197198</strain>
    </source>
</reference>
<organism evidence="4">
    <name type="scientific">Rhizophagus irregularis (strain DAOM 181602 / DAOM 197198 / MUCL 43194)</name>
    <name type="common">Arbuscular mycorrhizal fungus</name>
    <name type="synonym">Glomus intraradices</name>
    <dbReference type="NCBI Taxonomy" id="747089"/>
    <lineage>
        <taxon>Eukaryota</taxon>
        <taxon>Fungi</taxon>
        <taxon>Fungi incertae sedis</taxon>
        <taxon>Mucoromycota</taxon>
        <taxon>Glomeromycotina</taxon>
        <taxon>Glomeromycetes</taxon>
        <taxon>Glomerales</taxon>
        <taxon>Glomeraceae</taxon>
        <taxon>Rhizophagus</taxon>
    </lineage>
</organism>
<dbReference type="Gene3D" id="3.40.50.300">
    <property type="entry name" value="P-loop containing nucleotide triphosphate hydrolases"/>
    <property type="match status" value="1"/>
</dbReference>
<gene>
    <name evidence="4" type="ORF">GLOINDRAFT_326948</name>
</gene>
<evidence type="ECO:0000256" key="2">
    <source>
        <dbReference type="SAM" id="MobiDB-lite"/>
    </source>
</evidence>
<evidence type="ECO:0000259" key="3">
    <source>
        <dbReference type="Pfam" id="PF04548"/>
    </source>
</evidence>
<dbReference type="EMBL" id="KI294761">
    <property type="protein sequence ID" value="ESA03855.1"/>
    <property type="molecule type" value="Genomic_DNA"/>
</dbReference>
<evidence type="ECO:0000313" key="4">
    <source>
        <dbReference type="EMBL" id="ESA03855.1"/>
    </source>
</evidence>
<feature type="domain" description="AIG1-type G" evidence="3">
    <location>
        <begin position="56"/>
        <end position="165"/>
    </location>
</feature>
<dbReference type="SUPFAM" id="SSF52540">
    <property type="entry name" value="P-loop containing nucleoside triphosphate hydrolases"/>
    <property type="match status" value="1"/>
</dbReference>
<dbReference type="Pfam" id="PF04548">
    <property type="entry name" value="AIG1"/>
    <property type="match status" value="1"/>
</dbReference>
<feature type="compositionally biased region" description="Polar residues" evidence="2">
    <location>
        <begin position="187"/>
        <end position="200"/>
    </location>
</feature>
<feature type="region of interest" description="Disordered" evidence="2">
    <location>
        <begin position="187"/>
        <end position="207"/>
    </location>
</feature>